<keyword evidence="3" id="KW-1185">Reference proteome</keyword>
<sequence length="229" mass="26188">EPYAIALESDVKDVSVRRDFMRIHYGGNHQSTFPAISEENYTKTGHRNFMYPNLVQNPESPMIPGAPGLFLNAAGRSARESEVKWASGTYKVLTRLGTHDFLYMGEYEIRPADSLTRAEWTDQAPAMRNRWSTKLAKKDWGRITRTRIGLRRQLKRNPTWAEVEAATETAQKFTYITASDISKAFDKGEERLAVWTMKCVGYDEQFQRDLVRQITDWVASHFPGGAVAF</sequence>
<dbReference type="EMBL" id="JARJLG010000157">
    <property type="protein sequence ID" value="KAJ7735115.1"/>
    <property type="molecule type" value="Genomic_DNA"/>
</dbReference>
<gene>
    <name evidence="2" type="ORF">DFH07DRAFT_754084</name>
</gene>
<feature type="domain" description="DUF6697" evidence="1">
    <location>
        <begin position="16"/>
        <end position="212"/>
    </location>
</feature>
<accession>A0AAD7I4S5</accession>
<organism evidence="2 3">
    <name type="scientific">Mycena maculata</name>
    <dbReference type="NCBI Taxonomy" id="230809"/>
    <lineage>
        <taxon>Eukaryota</taxon>
        <taxon>Fungi</taxon>
        <taxon>Dikarya</taxon>
        <taxon>Basidiomycota</taxon>
        <taxon>Agaricomycotina</taxon>
        <taxon>Agaricomycetes</taxon>
        <taxon>Agaricomycetidae</taxon>
        <taxon>Agaricales</taxon>
        <taxon>Marasmiineae</taxon>
        <taxon>Mycenaceae</taxon>
        <taxon>Mycena</taxon>
    </lineage>
</organism>
<feature type="non-terminal residue" evidence="2">
    <location>
        <position position="229"/>
    </location>
</feature>
<evidence type="ECO:0000313" key="2">
    <source>
        <dbReference type="EMBL" id="KAJ7735115.1"/>
    </source>
</evidence>
<name>A0AAD7I4S5_9AGAR</name>
<reference evidence="2" key="1">
    <citation type="submission" date="2023-03" db="EMBL/GenBank/DDBJ databases">
        <title>Massive genome expansion in bonnet fungi (Mycena s.s.) driven by repeated elements and novel gene families across ecological guilds.</title>
        <authorList>
            <consortium name="Lawrence Berkeley National Laboratory"/>
            <person name="Harder C.B."/>
            <person name="Miyauchi S."/>
            <person name="Viragh M."/>
            <person name="Kuo A."/>
            <person name="Thoen E."/>
            <person name="Andreopoulos B."/>
            <person name="Lu D."/>
            <person name="Skrede I."/>
            <person name="Drula E."/>
            <person name="Henrissat B."/>
            <person name="Morin E."/>
            <person name="Kohler A."/>
            <person name="Barry K."/>
            <person name="LaButti K."/>
            <person name="Morin E."/>
            <person name="Salamov A."/>
            <person name="Lipzen A."/>
            <person name="Mereny Z."/>
            <person name="Hegedus B."/>
            <person name="Baldrian P."/>
            <person name="Stursova M."/>
            <person name="Weitz H."/>
            <person name="Taylor A."/>
            <person name="Grigoriev I.V."/>
            <person name="Nagy L.G."/>
            <person name="Martin F."/>
            <person name="Kauserud H."/>
        </authorList>
    </citation>
    <scope>NUCLEOTIDE SEQUENCE</scope>
    <source>
        <strain evidence="2">CBHHK188m</strain>
    </source>
</reference>
<evidence type="ECO:0000259" key="1">
    <source>
        <dbReference type="Pfam" id="PF20411"/>
    </source>
</evidence>
<protein>
    <recommendedName>
        <fullName evidence="1">DUF6697 domain-containing protein</fullName>
    </recommendedName>
</protein>
<proteinExistence type="predicted"/>
<dbReference type="InterPro" id="IPR046520">
    <property type="entry name" value="DUF6697"/>
</dbReference>
<dbReference type="AlphaFoldDB" id="A0AAD7I4S5"/>
<dbReference type="Proteomes" id="UP001215280">
    <property type="component" value="Unassembled WGS sequence"/>
</dbReference>
<comment type="caution">
    <text evidence="2">The sequence shown here is derived from an EMBL/GenBank/DDBJ whole genome shotgun (WGS) entry which is preliminary data.</text>
</comment>
<dbReference type="Pfam" id="PF20411">
    <property type="entry name" value="DUF6697"/>
    <property type="match status" value="1"/>
</dbReference>
<evidence type="ECO:0000313" key="3">
    <source>
        <dbReference type="Proteomes" id="UP001215280"/>
    </source>
</evidence>